<name>A0A9P5HDU5_9HYPO</name>
<dbReference type="InterPro" id="IPR002068">
    <property type="entry name" value="A-crystallin/Hsp20_dom"/>
</dbReference>
<gene>
    <name evidence="6" type="ORF">G7Z17_g3867</name>
</gene>
<dbReference type="PANTHER" id="PTHR11527">
    <property type="entry name" value="HEAT-SHOCK PROTEIN 20 FAMILY MEMBER"/>
    <property type="match status" value="1"/>
</dbReference>
<evidence type="ECO:0000256" key="2">
    <source>
        <dbReference type="PROSITE-ProRule" id="PRU00285"/>
    </source>
</evidence>
<evidence type="ECO:0000259" key="5">
    <source>
        <dbReference type="PROSITE" id="PS01031"/>
    </source>
</evidence>
<comment type="similarity">
    <text evidence="2 3">Belongs to the small heat shock protein (HSP20) family.</text>
</comment>
<protein>
    <recommendedName>
        <fullName evidence="5">SHSP domain-containing protein</fullName>
    </recommendedName>
</protein>
<evidence type="ECO:0000313" key="7">
    <source>
        <dbReference type="Proteomes" id="UP000722485"/>
    </source>
</evidence>
<keyword evidence="7" id="KW-1185">Reference proteome</keyword>
<proteinExistence type="inferred from homology"/>
<evidence type="ECO:0000256" key="3">
    <source>
        <dbReference type="RuleBase" id="RU003616"/>
    </source>
</evidence>
<dbReference type="Proteomes" id="UP000722485">
    <property type="component" value="Unassembled WGS sequence"/>
</dbReference>
<feature type="compositionally biased region" description="Polar residues" evidence="4">
    <location>
        <begin position="98"/>
        <end position="107"/>
    </location>
</feature>
<dbReference type="InterPro" id="IPR008978">
    <property type="entry name" value="HSP20-like_chaperone"/>
</dbReference>
<dbReference type="Pfam" id="PF00011">
    <property type="entry name" value="HSP20"/>
    <property type="match status" value="1"/>
</dbReference>
<dbReference type="InterPro" id="IPR031107">
    <property type="entry name" value="Small_HSP"/>
</dbReference>
<sequence length="213" mass="23762">MAFFNSSDASFSPLFRLLDDFSNHYSPQTARRAPIAQWQPDFDIRETEEAYELHGEFPGTKKENVHIHFTEPQTMLVHGKTERSYTSSTPPAGLIGDTQVSESAATSTDEKRKSLQSTVEDDSQDVSNDSVKASSDAGNSEPKEIEHTRTSPTKPADTAKYWVSERTVGEFSRSFHFPTRVDQDGVTANFKDGILTIVVPKAKKHESRHIAVN</sequence>
<dbReference type="Gene3D" id="2.60.40.790">
    <property type="match status" value="1"/>
</dbReference>
<feature type="compositionally biased region" description="Polar residues" evidence="4">
    <location>
        <begin position="125"/>
        <end position="138"/>
    </location>
</feature>
<feature type="region of interest" description="Disordered" evidence="4">
    <location>
        <begin position="76"/>
        <end position="158"/>
    </location>
</feature>
<evidence type="ECO:0000256" key="4">
    <source>
        <dbReference type="SAM" id="MobiDB-lite"/>
    </source>
</evidence>
<dbReference type="PROSITE" id="PS01031">
    <property type="entry name" value="SHSP"/>
    <property type="match status" value="1"/>
</dbReference>
<dbReference type="AlphaFoldDB" id="A0A9P5HDU5"/>
<reference evidence="6" key="1">
    <citation type="submission" date="2020-03" db="EMBL/GenBank/DDBJ databases">
        <title>Draft Genome Sequence of Cylindrodendrum hubeiense.</title>
        <authorList>
            <person name="Buettner E."/>
            <person name="Kellner H."/>
        </authorList>
    </citation>
    <scope>NUCLEOTIDE SEQUENCE</scope>
    <source>
        <strain evidence="6">IHI 201604</strain>
    </source>
</reference>
<comment type="caution">
    <text evidence="6">The sequence shown here is derived from an EMBL/GenBank/DDBJ whole genome shotgun (WGS) entry which is preliminary data.</text>
</comment>
<dbReference type="CDD" id="cd06464">
    <property type="entry name" value="ACD_sHsps-like"/>
    <property type="match status" value="1"/>
</dbReference>
<keyword evidence="1" id="KW-0346">Stress response</keyword>
<evidence type="ECO:0000313" key="6">
    <source>
        <dbReference type="EMBL" id="KAF7553116.1"/>
    </source>
</evidence>
<dbReference type="EMBL" id="JAANBB010000050">
    <property type="protein sequence ID" value="KAF7553116.1"/>
    <property type="molecule type" value="Genomic_DNA"/>
</dbReference>
<feature type="domain" description="SHSP" evidence="5">
    <location>
        <begin position="33"/>
        <end position="213"/>
    </location>
</feature>
<dbReference type="OrthoDB" id="1431247at2759"/>
<dbReference type="SUPFAM" id="SSF49764">
    <property type="entry name" value="HSP20-like chaperones"/>
    <property type="match status" value="1"/>
</dbReference>
<accession>A0A9P5HDU5</accession>
<organism evidence="6 7">
    <name type="scientific">Cylindrodendrum hubeiense</name>
    <dbReference type="NCBI Taxonomy" id="595255"/>
    <lineage>
        <taxon>Eukaryota</taxon>
        <taxon>Fungi</taxon>
        <taxon>Dikarya</taxon>
        <taxon>Ascomycota</taxon>
        <taxon>Pezizomycotina</taxon>
        <taxon>Sordariomycetes</taxon>
        <taxon>Hypocreomycetidae</taxon>
        <taxon>Hypocreales</taxon>
        <taxon>Nectriaceae</taxon>
        <taxon>Cylindrodendrum</taxon>
    </lineage>
</organism>
<evidence type="ECO:0000256" key="1">
    <source>
        <dbReference type="ARBA" id="ARBA00023016"/>
    </source>
</evidence>